<evidence type="ECO:0000256" key="2">
    <source>
        <dbReference type="ARBA" id="ARBA00022448"/>
    </source>
</evidence>
<keyword evidence="8 11" id="KW-1133">Transmembrane helix</keyword>
<keyword evidence="2" id="KW-0813">Transport</keyword>
<proteinExistence type="predicted"/>
<evidence type="ECO:0000256" key="6">
    <source>
        <dbReference type="ARBA" id="ARBA00022824"/>
    </source>
</evidence>
<dbReference type="Proteomes" id="UP001454036">
    <property type="component" value="Unassembled WGS sequence"/>
</dbReference>
<dbReference type="GO" id="GO:0003400">
    <property type="term" value="P:regulation of COPII vesicle coating"/>
    <property type="evidence" value="ECO:0007669"/>
    <property type="project" value="TreeGrafter"/>
</dbReference>
<gene>
    <name evidence="12" type="ORF">LIER_04161</name>
</gene>
<dbReference type="PANTHER" id="PTHR23284">
    <property type="entry name" value="PROLACTIN REGULATORY ELEMENT BINDING PROTEIN"/>
    <property type="match status" value="1"/>
</dbReference>
<evidence type="ECO:0000256" key="4">
    <source>
        <dbReference type="ARBA" id="ARBA00022692"/>
    </source>
</evidence>
<dbReference type="GO" id="GO:0006888">
    <property type="term" value="P:endoplasmic reticulum to Golgi vesicle-mediated transport"/>
    <property type="evidence" value="ECO:0007669"/>
    <property type="project" value="TreeGrafter"/>
</dbReference>
<dbReference type="EMBL" id="BAABME010000523">
    <property type="protein sequence ID" value="GAA0143490.1"/>
    <property type="molecule type" value="Genomic_DNA"/>
</dbReference>
<accession>A0AAV3NVX6</accession>
<dbReference type="GO" id="GO:0015031">
    <property type="term" value="P:protein transport"/>
    <property type="evidence" value="ECO:0007669"/>
    <property type="project" value="UniProtKB-KW"/>
</dbReference>
<keyword evidence="3" id="KW-0853">WD repeat</keyword>
<sequence>MFGTYVNENRRIRIKASPLLELLFRGDTSLKKELELLDSEYLLMALQEYGRLTVRHWTRRLHLGSNIETLEFCPSDRVILTTSREWGVMATKLNVPADWKEGQIYLLLLGLFLASVIAFYIFFQNSDSFRNFPQMERPNIHSVAGYPKSDDPWSAFGPLDM</sequence>
<keyword evidence="4 11" id="KW-0812">Transmembrane</keyword>
<evidence type="ECO:0000256" key="10">
    <source>
        <dbReference type="ARBA" id="ARBA00037847"/>
    </source>
</evidence>
<protein>
    <submittedName>
        <fullName evidence="12">Guanyl-nucleotide exchange factor</fullName>
    </submittedName>
</protein>
<feature type="transmembrane region" description="Helical" evidence="11">
    <location>
        <begin position="104"/>
        <end position="123"/>
    </location>
</feature>
<name>A0AAV3NVX6_LITER</name>
<comment type="caution">
    <text evidence="12">The sequence shown here is derived from an EMBL/GenBank/DDBJ whole genome shotgun (WGS) entry which is preliminary data.</text>
</comment>
<evidence type="ECO:0000256" key="7">
    <source>
        <dbReference type="ARBA" id="ARBA00022927"/>
    </source>
</evidence>
<dbReference type="InterPro" id="IPR045260">
    <property type="entry name" value="Sec12-like"/>
</dbReference>
<keyword evidence="5" id="KW-0677">Repeat</keyword>
<evidence type="ECO:0000256" key="8">
    <source>
        <dbReference type="ARBA" id="ARBA00022989"/>
    </source>
</evidence>
<organism evidence="12 13">
    <name type="scientific">Lithospermum erythrorhizon</name>
    <name type="common">Purple gromwell</name>
    <name type="synonym">Lithospermum officinale var. erythrorhizon</name>
    <dbReference type="NCBI Taxonomy" id="34254"/>
    <lineage>
        <taxon>Eukaryota</taxon>
        <taxon>Viridiplantae</taxon>
        <taxon>Streptophyta</taxon>
        <taxon>Embryophyta</taxon>
        <taxon>Tracheophyta</taxon>
        <taxon>Spermatophyta</taxon>
        <taxon>Magnoliopsida</taxon>
        <taxon>eudicotyledons</taxon>
        <taxon>Gunneridae</taxon>
        <taxon>Pentapetalae</taxon>
        <taxon>asterids</taxon>
        <taxon>lamiids</taxon>
        <taxon>Boraginales</taxon>
        <taxon>Boraginaceae</taxon>
        <taxon>Boraginoideae</taxon>
        <taxon>Lithospermeae</taxon>
        <taxon>Lithospermum</taxon>
    </lineage>
</organism>
<evidence type="ECO:0000256" key="5">
    <source>
        <dbReference type="ARBA" id="ARBA00022737"/>
    </source>
</evidence>
<dbReference type="GO" id="GO:0005789">
    <property type="term" value="C:endoplasmic reticulum membrane"/>
    <property type="evidence" value="ECO:0007669"/>
    <property type="project" value="UniProtKB-SubCell"/>
</dbReference>
<evidence type="ECO:0000256" key="3">
    <source>
        <dbReference type="ARBA" id="ARBA00022574"/>
    </source>
</evidence>
<keyword evidence="9 11" id="KW-0472">Membrane</keyword>
<evidence type="ECO:0000313" key="13">
    <source>
        <dbReference type="Proteomes" id="UP001454036"/>
    </source>
</evidence>
<dbReference type="AlphaFoldDB" id="A0AAV3NVX6"/>
<keyword evidence="13" id="KW-1185">Reference proteome</keyword>
<comment type="subcellular location">
    <subcellularLocation>
        <location evidence="10">Endomembrane system</location>
        <topology evidence="10">Single-pass membrane protein</topology>
    </subcellularLocation>
    <subcellularLocation>
        <location evidence="1">Endoplasmic reticulum membrane</location>
    </subcellularLocation>
</comment>
<reference evidence="12 13" key="1">
    <citation type="submission" date="2024-01" db="EMBL/GenBank/DDBJ databases">
        <title>The complete chloroplast genome sequence of Lithospermum erythrorhizon: insights into the phylogenetic relationship among Boraginaceae species and the maternal lineages of purple gromwells.</title>
        <authorList>
            <person name="Okada T."/>
            <person name="Watanabe K."/>
        </authorList>
    </citation>
    <scope>NUCLEOTIDE SEQUENCE [LARGE SCALE GENOMIC DNA]</scope>
</reference>
<evidence type="ECO:0000256" key="11">
    <source>
        <dbReference type="SAM" id="Phobius"/>
    </source>
</evidence>
<dbReference type="PANTHER" id="PTHR23284:SF2">
    <property type="entry name" value="SEC12-LIKE PROTEIN 1"/>
    <property type="match status" value="1"/>
</dbReference>
<keyword evidence="6" id="KW-0256">Endoplasmic reticulum</keyword>
<evidence type="ECO:0000256" key="9">
    <source>
        <dbReference type="ARBA" id="ARBA00023136"/>
    </source>
</evidence>
<keyword evidence="7" id="KW-0653">Protein transport</keyword>
<evidence type="ECO:0000313" key="12">
    <source>
        <dbReference type="EMBL" id="GAA0143490.1"/>
    </source>
</evidence>
<evidence type="ECO:0000256" key="1">
    <source>
        <dbReference type="ARBA" id="ARBA00004586"/>
    </source>
</evidence>
<dbReference type="GO" id="GO:0005085">
    <property type="term" value="F:guanyl-nucleotide exchange factor activity"/>
    <property type="evidence" value="ECO:0007669"/>
    <property type="project" value="InterPro"/>
</dbReference>